<evidence type="ECO:0000256" key="6">
    <source>
        <dbReference type="ARBA" id="ARBA00023136"/>
    </source>
</evidence>
<dbReference type="InterPro" id="IPR024041">
    <property type="entry name" value="NH4_transpt_AmtB-like_dom"/>
</dbReference>
<dbReference type="AlphaFoldDB" id="A0A9Q1A7Q4"/>
<accession>A0A9Q1A7Q4</accession>
<evidence type="ECO:0000259" key="9">
    <source>
        <dbReference type="Pfam" id="PF00909"/>
    </source>
</evidence>
<dbReference type="InterPro" id="IPR029020">
    <property type="entry name" value="Ammonium/urea_transptr"/>
</dbReference>
<dbReference type="GO" id="GO:0005886">
    <property type="term" value="C:plasma membrane"/>
    <property type="evidence" value="ECO:0007669"/>
    <property type="project" value="TreeGrafter"/>
</dbReference>
<evidence type="ECO:0000256" key="7">
    <source>
        <dbReference type="ARBA" id="ARBA00023177"/>
    </source>
</evidence>
<evidence type="ECO:0000256" key="2">
    <source>
        <dbReference type="ARBA" id="ARBA00005887"/>
    </source>
</evidence>
<dbReference type="InterPro" id="IPR001905">
    <property type="entry name" value="Ammonium_transpt"/>
</dbReference>
<reference evidence="10" key="2">
    <citation type="journal article" date="2023" name="Int. J. Mol. Sci.">
        <title>De Novo Assembly and Annotation of 11 Diverse Shrub Willow (Salix) Genomes Reveals Novel Gene Organization in Sex-Linked Regions.</title>
        <authorList>
            <person name="Hyden B."/>
            <person name="Feng K."/>
            <person name="Yates T.B."/>
            <person name="Jawdy S."/>
            <person name="Cereghino C."/>
            <person name="Smart L.B."/>
            <person name="Muchero W."/>
        </authorList>
    </citation>
    <scope>NUCLEOTIDE SEQUENCE</scope>
    <source>
        <tissue evidence="10">Shoot tip</tissue>
    </source>
</reference>
<feature type="transmembrane region" description="Helical" evidence="8">
    <location>
        <begin position="88"/>
        <end position="114"/>
    </location>
</feature>
<dbReference type="PANTHER" id="PTHR43029">
    <property type="entry name" value="AMMONIUM TRANSPORTER MEP2"/>
    <property type="match status" value="1"/>
</dbReference>
<dbReference type="EMBL" id="JAPFFM010000005">
    <property type="protein sequence ID" value="KAJ6761460.1"/>
    <property type="molecule type" value="Genomic_DNA"/>
</dbReference>
<proteinExistence type="inferred from homology"/>
<dbReference type="Gene3D" id="1.10.3430.10">
    <property type="entry name" value="Ammonium transporter AmtB like domains"/>
    <property type="match status" value="1"/>
</dbReference>
<feature type="domain" description="Ammonium transporter AmtB-like" evidence="9">
    <location>
        <begin position="80"/>
        <end position="138"/>
    </location>
</feature>
<reference evidence="10" key="1">
    <citation type="submission" date="2022-11" db="EMBL/GenBank/DDBJ databases">
        <authorList>
            <person name="Hyden B.L."/>
            <person name="Feng K."/>
            <person name="Yates T."/>
            <person name="Jawdy S."/>
            <person name="Smart L.B."/>
            <person name="Muchero W."/>
        </authorList>
    </citation>
    <scope>NUCLEOTIDE SEQUENCE</scope>
    <source>
        <tissue evidence="10">Shoot tip</tissue>
    </source>
</reference>
<keyword evidence="3" id="KW-0813">Transport</keyword>
<dbReference type="Proteomes" id="UP001151752">
    <property type="component" value="Chromosome 19"/>
</dbReference>
<keyword evidence="7" id="KW-0924">Ammonia transport</keyword>
<keyword evidence="5 8" id="KW-1133">Transmembrane helix</keyword>
<feature type="transmembrane region" description="Helical" evidence="8">
    <location>
        <begin position="134"/>
        <end position="154"/>
    </location>
</feature>
<evidence type="ECO:0000256" key="8">
    <source>
        <dbReference type="SAM" id="Phobius"/>
    </source>
</evidence>
<organism evidence="10 11">
    <name type="scientific">Salix koriyanagi</name>
    <dbReference type="NCBI Taxonomy" id="2511006"/>
    <lineage>
        <taxon>Eukaryota</taxon>
        <taxon>Viridiplantae</taxon>
        <taxon>Streptophyta</taxon>
        <taxon>Embryophyta</taxon>
        <taxon>Tracheophyta</taxon>
        <taxon>Spermatophyta</taxon>
        <taxon>Magnoliopsida</taxon>
        <taxon>eudicotyledons</taxon>
        <taxon>Gunneridae</taxon>
        <taxon>Pentapetalae</taxon>
        <taxon>rosids</taxon>
        <taxon>fabids</taxon>
        <taxon>Malpighiales</taxon>
        <taxon>Salicaceae</taxon>
        <taxon>Saliceae</taxon>
        <taxon>Salix</taxon>
    </lineage>
</organism>
<dbReference type="SUPFAM" id="SSF111352">
    <property type="entry name" value="Ammonium transporter"/>
    <property type="match status" value="2"/>
</dbReference>
<comment type="caution">
    <text evidence="10">The sequence shown here is derived from an EMBL/GenBank/DDBJ whole genome shotgun (WGS) entry which is preliminary data.</text>
</comment>
<keyword evidence="11" id="KW-1185">Reference proteome</keyword>
<comment type="subcellular location">
    <subcellularLocation>
        <location evidence="1">Membrane</location>
        <topology evidence="1">Multi-pass membrane protein</topology>
    </subcellularLocation>
</comment>
<name>A0A9Q1A7Q4_9ROSI</name>
<sequence length="218" mass="24352">MGWAGFNGGDPYTANIDSSWLDVIFFEKPSVIGAVHGMITGLVCITPGPALGQKFLIKQAALPETTEFYDNGGVEIAMATQLYPMASMVFMIMVVLAAITLILLAGSVVGRMNFEAWMSFVPLWLTFSYTVGAFRLWGIMVYSGGYVIHLVVIFPWREERIFLQVDGEKFLKMMQGQDCYGWDGLDSMVEIHTLPTLTLPWPYLTQTFAQLLLLYMST</sequence>
<evidence type="ECO:0000256" key="3">
    <source>
        <dbReference type="ARBA" id="ARBA00022448"/>
    </source>
</evidence>
<evidence type="ECO:0000256" key="1">
    <source>
        <dbReference type="ARBA" id="ARBA00004141"/>
    </source>
</evidence>
<comment type="similarity">
    <text evidence="2">Belongs to the ammonia transporter channel (TC 1.A.11.2) family.</text>
</comment>
<keyword evidence="4 8" id="KW-0812">Transmembrane</keyword>
<evidence type="ECO:0000256" key="4">
    <source>
        <dbReference type="ARBA" id="ARBA00022692"/>
    </source>
</evidence>
<dbReference type="PANTHER" id="PTHR43029:SF10">
    <property type="entry name" value="AMMONIUM TRANSPORTER MEP2"/>
    <property type="match status" value="1"/>
</dbReference>
<evidence type="ECO:0000256" key="5">
    <source>
        <dbReference type="ARBA" id="ARBA00022989"/>
    </source>
</evidence>
<keyword evidence="6 8" id="KW-0472">Membrane</keyword>
<gene>
    <name evidence="10" type="ORF">OIU74_024164</name>
</gene>
<dbReference type="GO" id="GO:0008519">
    <property type="term" value="F:ammonium channel activity"/>
    <property type="evidence" value="ECO:0007669"/>
    <property type="project" value="InterPro"/>
</dbReference>
<evidence type="ECO:0000313" key="11">
    <source>
        <dbReference type="Proteomes" id="UP001151752"/>
    </source>
</evidence>
<evidence type="ECO:0000313" key="10">
    <source>
        <dbReference type="EMBL" id="KAJ6761460.1"/>
    </source>
</evidence>
<dbReference type="Pfam" id="PF00909">
    <property type="entry name" value="Ammonium_transp"/>
    <property type="match status" value="1"/>
</dbReference>
<protein>
    <submittedName>
        <fullName evidence="10">AMMONIUM TRANSPORTER</fullName>
    </submittedName>
</protein>